<name>A0ABD7VA82_PSEFL</name>
<evidence type="ECO:0000313" key="1">
    <source>
        <dbReference type="EMBL" id="VVO58530.1"/>
    </source>
</evidence>
<comment type="caution">
    <text evidence="1">The sequence shown here is derived from an EMBL/GenBank/DDBJ whole genome shotgun (WGS) entry which is preliminary data.</text>
</comment>
<accession>A0ABD7VA82</accession>
<organism evidence="1 2">
    <name type="scientific">Pseudomonas fluorescens</name>
    <dbReference type="NCBI Taxonomy" id="294"/>
    <lineage>
        <taxon>Bacteria</taxon>
        <taxon>Pseudomonadati</taxon>
        <taxon>Pseudomonadota</taxon>
        <taxon>Gammaproteobacteria</taxon>
        <taxon>Pseudomonadales</taxon>
        <taxon>Pseudomonadaceae</taxon>
        <taxon>Pseudomonas</taxon>
    </lineage>
</organism>
<protein>
    <recommendedName>
        <fullName evidence="3">Mobilization protein</fullName>
    </recommendedName>
</protein>
<proteinExistence type="predicted"/>
<gene>
    <name evidence="1" type="ORF">PS732_00693</name>
</gene>
<evidence type="ECO:0008006" key="3">
    <source>
        <dbReference type="Google" id="ProtNLM"/>
    </source>
</evidence>
<dbReference type="AlphaFoldDB" id="A0ABD7VA82"/>
<evidence type="ECO:0000313" key="2">
    <source>
        <dbReference type="Proteomes" id="UP000325779"/>
    </source>
</evidence>
<dbReference type="Proteomes" id="UP000325779">
    <property type="component" value="Unassembled WGS sequence"/>
</dbReference>
<dbReference type="EMBL" id="CABVIJ010000002">
    <property type="protein sequence ID" value="VVO58530.1"/>
    <property type="molecule type" value="Genomic_DNA"/>
</dbReference>
<sequence length="92" mass="10068">MPLSQLLIQSALNSKIRITVSSKPEKSTEILKLTAAVNKLGSQLNMIAKHCNYHKGASETAFILQGLSTIEGEMLKLSRTIFGEPIDATRLQ</sequence>
<reference evidence="1 2" key="1">
    <citation type="submission" date="2019-09" db="EMBL/GenBank/DDBJ databases">
        <authorList>
            <person name="Chandra G."/>
            <person name="Truman W A."/>
        </authorList>
    </citation>
    <scope>NUCLEOTIDE SEQUENCE [LARGE SCALE GENOMIC DNA]</scope>
    <source>
        <strain evidence="1">PS732</strain>
    </source>
</reference>